<dbReference type="Proteomes" id="UP001163321">
    <property type="component" value="Chromosome 11"/>
</dbReference>
<dbReference type="EMBL" id="CM047590">
    <property type="protein sequence ID" value="KAI9919682.1"/>
    <property type="molecule type" value="Genomic_DNA"/>
</dbReference>
<sequence length="209" mass="24255">MLGNACMAKVYDIQLVVYRIADTRWNSAQSAFASLLRVKSAMKAFILTHKDDPKFPSVFLPAETEEFWQHLSNAEQTIRPLIMASFVLQRDDCTMAEVLHMFGKVFQGFKLTDDQDLVDSVDLRWDACEQPLYLLAYFLHPHFLLESNNLPNSEFTSPHFLSDVSIFFYKRLIDGDYGLLRSRFFRWLQGTLLPWLPKTFQRITNIGSS</sequence>
<evidence type="ECO:0000313" key="2">
    <source>
        <dbReference type="Proteomes" id="UP001163321"/>
    </source>
</evidence>
<evidence type="ECO:0000313" key="1">
    <source>
        <dbReference type="EMBL" id="KAI9919682.1"/>
    </source>
</evidence>
<accession>A0ACC0WM67</accession>
<organism evidence="1 2">
    <name type="scientific">Peronosclerospora sorghi</name>
    <dbReference type="NCBI Taxonomy" id="230839"/>
    <lineage>
        <taxon>Eukaryota</taxon>
        <taxon>Sar</taxon>
        <taxon>Stramenopiles</taxon>
        <taxon>Oomycota</taxon>
        <taxon>Peronosporomycetes</taxon>
        <taxon>Peronosporales</taxon>
        <taxon>Peronosporaceae</taxon>
        <taxon>Peronosclerospora</taxon>
    </lineage>
</organism>
<name>A0ACC0WM67_9STRA</name>
<reference evidence="1 2" key="1">
    <citation type="journal article" date="2022" name="bioRxiv">
        <title>The genome of the oomycete Peronosclerospora sorghi, a cosmopolitan pathogen of maize and sorghum, is inflated with dispersed pseudogenes.</title>
        <authorList>
            <person name="Fletcher K."/>
            <person name="Martin F."/>
            <person name="Isakeit T."/>
            <person name="Cavanaugh K."/>
            <person name="Magill C."/>
            <person name="Michelmore R."/>
        </authorList>
    </citation>
    <scope>NUCLEOTIDE SEQUENCE [LARGE SCALE GENOMIC DNA]</scope>
    <source>
        <strain evidence="1">P6</strain>
    </source>
</reference>
<keyword evidence="2" id="KW-1185">Reference proteome</keyword>
<protein>
    <submittedName>
        <fullName evidence="1">Uncharacterized protein</fullName>
    </submittedName>
</protein>
<comment type="caution">
    <text evidence="1">The sequence shown here is derived from an EMBL/GenBank/DDBJ whole genome shotgun (WGS) entry which is preliminary data.</text>
</comment>
<gene>
    <name evidence="1" type="ORF">PsorP6_017516</name>
</gene>
<proteinExistence type="predicted"/>